<dbReference type="EMBL" id="CAUOFW020005280">
    <property type="protein sequence ID" value="CAK9169330.1"/>
    <property type="molecule type" value="Genomic_DNA"/>
</dbReference>
<organism evidence="1 2">
    <name type="scientific">Ilex paraguariensis</name>
    <name type="common">yerba mate</name>
    <dbReference type="NCBI Taxonomy" id="185542"/>
    <lineage>
        <taxon>Eukaryota</taxon>
        <taxon>Viridiplantae</taxon>
        <taxon>Streptophyta</taxon>
        <taxon>Embryophyta</taxon>
        <taxon>Tracheophyta</taxon>
        <taxon>Spermatophyta</taxon>
        <taxon>Magnoliopsida</taxon>
        <taxon>eudicotyledons</taxon>
        <taxon>Gunneridae</taxon>
        <taxon>Pentapetalae</taxon>
        <taxon>asterids</taxon>
        <taxon>campanulids</taxon>
        <taxon>Aquifoliales</taxon>
        <taxon>Aquifoliaceae</taxon>
        <taxon>Ilex</taxon>
    </lineage>
</organism>
<gene>
    <name evidence="1" type="ORF">ILEXP_LOCUS38773</name>
</gene>
<comment type="caution">
    <text evidence="1">The sequence shown here is derived from an EMBL/GenBank/DDBJ whole genome shotgun (WGS) entry which is preliminary data.</text>
</comment>
<name>A0ABC8TNY0_9AQUA</name>
<protein>
    <submittedName>
        <fullName evidence="1">Uncharacterized protein</fullName>
    </submittedName>
</protein>
<evidence type="ECO:0000313" key="1">
    <source>
        <dbReference type="EMBL" id="CAK9169330.1"/>
    </source>
</evidence>
<dbReference type="AlphaFoldDB" id="A0ABC8TNY0"/>
<keyword evidence="2" id="KW-1185">Reference proteome</keyword>
<dbReference type="Proteomes" id="UP001642360">
    <property type="component" value="Unassembled WGS sequence"/>
</dbReference>
<reference evidence="1 2" key="1">
    <citation type="submission" date="2024-02" db="EMBL/GenBank/DDBJ databases">
        <authorList>
            <person name="Vignale AGUSTIN F."/>
            <person name="Sosa J E."/>
            <person name="Modenutti C."/>
        </authorList>
    </citation>
    <scope>NUCLEOTIDE SEQUENCE [LARGE SCALE GENOMIC DNA]</scope>
</reference>
<proteinExistence type="predicted"/>
<accession>A0ABC8TNY0</accession>
<sequence>MLSKKKNENKGEKASIRYTKFLRDTPSSWYQSPISLYSPLSVDKYKAKFSTMTVGAHSGNQLGIRGKIIPTPIGSRGLAQGISSMKFHKRGIFMVHVSPQCKKAQQNPLTIR</sequence>
<evidence type="ECO:0000313" key="2">
    <source>
        <dbReference type="Proteomes" id="UP001642360"/>
    </source>
</evidence>